<dbReference type="Gene3D" id="3.30.70.270">
    <property type="match status" value="1"/>
</dbReference>
<dbReference type="SUPFAM" id="SSF55073">
    <property type="entry name" value="Nucleotide cyclase"/>
    <property type="match status" value="1"/>
</dbReference>
<organism evidence="5 6">
    <name type="scientific">Psychrobacter glacincola</name>
    <dbReference type="NCBI Taxonomy" id="56810"/>
    <lineage>
        <taxon>Bacteria</taxon>
        <taxon>Pseudomonadati</taxon>
        <taxon>Pseudomonadota</taxon>
        <taxon>Gammaproteobacteria</taxon>
        <taxon>Moraxellales</taxon>
        <taxon>Moraxellaceae</taxon>
        <taxon>Psychrobacter</taxon>
    </lineage>
</organism>
<dbReference type="SUPFAM" id="SSF55785">
    <property type="entry name" value="PYP-like sensor domain (PAS domain)"/>
    <property type="match status" value="1"/>
</dbReference>
<feature type="domain" description="PAS" evidence="1">
    <location>
        <begin position="12"/>
        <end position="86"/>
    </location>
</feature>
<dbReference type="CDD" id="cd00130">
    <property type="entry name" value="PAS"/>
    <property type="match status" value="1"/>
</dbReference>
<comment type="caution">
    <text evidence="5">The sequence shown here is derived from an EMBL/GenBank/DDBJ whole genome shotgun (WGS) entry which is preliminary data.</text>
</comment>
<feature type="domain" description="EAL" evidence="3">
    <location>
        <begin position="314"/>
        <end position="567"/>
    </location>
</feature>
<dbReference type="PROSITE" id="PS50112">
    <property type="entry name" value="PAS"/>
    <property type="match status" value="1"/>
</dbReference>
<accession>A0ABW1WB56</accession>
<dbReference type="CDD" id="cd01948">
    <property type="entry name" value="EAL"/>
    <property type="match status" value="1"/>
</dbReference>
<dbReference type="SMART" id="SM00091">
    <property type="entry name" value="PAS"/>
    <property type="match status" value="1"/>
</dbReference>
<dbReference type="EMBL" id="JBHSTZ010000066">
    <property type="protein sequence ID" value="MFC6382389.1"/>
    <property type="molecule type" value="Genomic_DNA"/>
</dbReference>
<name>A0ABW1WB56_9GAMM</name>
<evidence type="ECO:0000313" key="5">
    <source>
        <dbReference type="EMBL" id="MFC6382389.1"/>
    </source>
</evidence>
<dbReference type="InterPro" id="IPR000014">
    <property type="entry name" value="PAS"/>
</dbReference>
<keyword evidence="6" id="KW-1185">Reference proteome</keyword>
<dbReference type="Pfam" id="PF00990">
    <property type="entry name" value="GGDEF"/>
    <property type="match status" value="1"/>
</dbReference>
<dbReference type="InterPro" id="IPR050706">
    <property type="entry name" value="Cyclic-di-GMP_PDE-like"/>
</dbReference>
<dbReference type="PANTHER" id="PTHR33121">
    <property type="entry name" value="CYCLIC DI-GMP PHOSPHODIESTERASE PDEF"/>
    <property type="match status" value="1"/>
</dbReference>
<dbReference type="InterPro" id="IPR035965">
    <property type="entry name" value="PAS-like_dom_sf"/>
</dbReference>
<dbReference type="NCBIfam" id="TIGR00254">
    <property type="entry name" value="GGDEF"/>
    <property type="match status" value="1"/>
</dbReference>
<feature type="domain" description="Rhodanese" evidence="2">
    <location>
        <begin position="285"/>
        <end position="319"/>
    </location>
</feature>
<dbReference type="Gene3D" id="3.20.20.450">
    <property type="entry name" value="EAL domain"/>
    <property type="match status" value="1"/>
</dbReference>
<dbReference type="InterPro" id="IPR000160">
    <property type="entry name" value="GGDEF_dom"/>
</dbReference>
<proteinExistence type="predicted"/>
<evidence type="ECO:0000259" key="1">
    <source>
        <dbReference type="PROSITE" id="PS50112"/>
    </source>
</evidence>
<evidence type="ECO:0000259" key="3">
    <source>
        <dbReference type="PROSITE" id="PS50883"/>
    </source>
</evidence>
<dbReference type="SMART" id="SM00052">
    <property type="entry name" value="EAL"/>
    <property type="match status" value="1"/>
</dbReference>
<evidence type="ECO:0000313" key="6">
    <source>
        <dbReference type="Proteomes" id="UP001596264"/>
    </source>
</evidence>
<evidence type="ECO:0000259" key="4">
    <source>
        <dbReference type="PROSITE" id="PS50887"/>
    </source>
</evidence>
<dbReference type="InterPro" id="IPR029787">
    <property type="entry name" value="Nucleotide_cyclase"/>
</dbReference>
<dbReference type="Pfam" id="PF00989">
    <property type="entry name" value="PAS"/>
    <property type="match status" value="1"/>
</dbReference>
<dbReference type="InterPro" id="IPR013767">
    <property type="entry name" value="PAS_fold"/>
</dbReference>
<dbReference type="InterPro" id="IPR001763">
    <property type="entry name" value="Rhodanese-like_dom"/>
</dbReference>
<dbReference type="InterPro" id="IPR035919">
    <property type="entry name" value="EAL_sf"/>
</dbReference>
<dbReference type="SMART" id="SM00267">
    <property type="entry name" value="GGDEF"/>
    <property type="match status" value="1"/>
</dbReference>
<dbReference type="RefSeq" id="WP_227691953.1">
    <property type="nucleotide sequence ID" value="NZ_CAJGZK010000024.1"/>
</dbReference>
<dbReference type="Pfam" id="PF00563">
    <property type="entry name" value="EAL"/>
    <property type="match status" value="1"/>
</dbReference>
<dbReference type="SUPFAM" id="SSF141868">
    <property type="entry name" value="EAL domain-like"/>
    <property type="match status" value="1"/>
</dbReference>
<dbReference type="Proteomes" id="UP001596264">
    <property type="component" value="Unassembled WGS sequence"/>
</dbReference>
<dbReference type="NCBIfam" id="TIGR00229">
    <property type="entry name" value="sensory_box"/>
    <property type="match status" value="1"/>
</dbReference>
<dbReference type="Gene3D" id="3.30.450.20">
    <property type="entry name" value="PAS domain"/>
    <property type="match status" value="1"/>
</dbReference>
<dbReference type="PROSITE" id="PS50206">
    <property type="entry name" value="RHODANESE_3"/>
    <property type="match status" value="1"/>
</dbReference>
<sequence length="574" mass="65595">MTAFTPMPLADKQQLLIKLCEQYEDAIFILDANLYYLSVNATYERMIGYTEDFLLGRPLGIYAAELLSEDEQLVLKNLISSLDSTGFCEIDFSIANRYGHNVDCHITYRRIYLDDTPYYVGTIRDTSIVVKNKKKMVHLLNHDEVTGLPNRKVFLSQTSELLLESYQEVVIVRVNIDRYRNLATLLGPEYINTLVEDFVLRIKALALDHLRCFSHFGGDDFALLFECSDANMVRHQLDSLMQMCERPFFVNDNGATNTEVYCHVSVGVSYYPENDNEFIGLLTKAEKALNYVKQHGGDDVYWYNKSIIELNADHLQLEYELRRATIEGQFVTYYQPKFALQTGDISGFEALVRWQHPTRGLLQPIDFIDAIISHKLSLELFSQVATQIAEQLKIWQGLGFDQHICINADATEFSNPEFFNLVSNLLAQHQIAAHHLHIEVTESSLMKRHSNVKKQLELLKALGVCLALDDFGTGYASLSYLQEYPFDFIKIDKSFISKITADKTQRAIVNAILTLAEALDMQVIAEGIENEHQRDLLLAMGCQYGQGYWFGKPMSAEVATDMLMQQHLSKNNRD</sequence>
<dbReference type="InterPro" id="IPR043128">
    <property type="entry name" value="Rev_trsase/Diguanyl_cyclase"/>
</dbReference>
<dbReference type="PROSITE" id="PS50887">
    <property type="entry name" value="GGDEF"/>
    <property type="match status" value="1"/>
</dbReference>
<feature type="domain" description="GGDEF" evidence="4">
    <location>
        <begin position="167"/>
        <end position="305"/>
    </location>
</feature>
<dbReference type="PANTHER" id="PTHR33121:SF71">
    <property type="entry name" value="OXYGEN SENSOR PROTEIN DOSP"/>
    <property type="match status" value="1"/>
</dbReference>
<evidence type="ECO:0000259" key="2">
    <source>
        <dbReference type="PROSITE" id="PS50206"/>
    </source>
</evidence>
<reference evidence="6" key="1">
    <citation type="journal article" date="2019" name="Int. J. Syst. Evol. Microbiol.">
        <title>The Global Catalogue of Microorganisms (GCM) 10K type strain sequencing project: providing services to taxonomists for standard genome sequencing and annotation.</title>
        <authorList>
            <consortium name="The Broad Institute Genomics Platform"/>
            <consortium name="The Broad Institute Genome Sequencing Center for Infectious Disease"/>
            <person name="Wu L."/>
            <person name="Ma J."/>
        </authorList>
    </citation>
    <scope>NUCLEOTIDE SEQUENCE [LARGE SCALE GENOMIC DNA]</scope>
    <source>
        <strain evidence="6">CCM 2050</strain>
    </source>
</reference>
<gene>
    <name evidence="5" type="ORF">ACFP58_13145</name>
</gene>
<dbReference type="InterPro" id="IPR001633">
    <property type="entry name" value="EAL_dom"/>
</dbReference>
<dbReference type="PROSITE" id="PS50883">
    <property type="entry name" value="EAL"/>
    <property type="match status" value="1"/>
</dbReference>
<protein>
    <submittedName>
        <fullName evidence="5">Bifunctional diguanylate cyclase/phosphodiesterase</fullName>
    </submittedName>
</protein>